<name>A0A1D7Y4J3_9ACTN</name>
<dbReference type="AlphaFoldDB" id="A0A1D7Y4J3"/>
<keyword evidence="4" id="KW-1185">Reference proteome</keyword>
<evidence type="ECO:0000313" key="3">
    <source>
        <dbReference type="EMBL" id="AOR30517.1"/>
    </source>
</evidence>
<evidence type="ECO:0000256" key="1">
    <source>
        <dbReference type="SAM" id="SignalP"/>
    </source>
</evidence>
<dbReference type="InterPro" id="IPR036514">
    <property type="entry name" value="SGNH_hydro_sf"/>
</dbReference>
<proteinExistence type="predicted"/>
<gene>
    <name evidence="3" type="ORF">BFF78_05125</name>
</gene>
<dbReference type="Gene3D" id="2.80.10.50">
    <property type="match status" value="2"/>
</dbReference>
<protein>
    <recommendedName>
        <fullName evidence="2">Ricin B lectin domain-containing protein</fullName>
    </recommendedName>
</protein>
<feature type="domain" description="Ricin B lectin" evidence="2">
    <location>
        <begin position="37"/>
        <end position="175"/>
    </location>
</feature>
<dbReference type="Pfam" id="PF14200">
    <property type="entry name" value="RicinB_lectin_2"/>
    <property type="match status" value="2"/>
</dbReference>
<dbReference type="KEGG" id="spun:BFF78_05125"/>
<accession>A0A1D7Y4J3</accession>
<feature type="chain" id="PRO_5009102558" description="Ricin B lectin domain-containing protein" evidence="1">
    <location>
        <begin position="30"/>
        <end position="552"/>
    </location>
</feature>
<dbReference type="CDD" id="cd01830">
    <property type="entry name" value="XynE_like"/>
    <property type="match status" value="1"/>
</dbReference>
<dbReference type="RefSeq" id="WP_069777169.1">
    <property type="nucleotide sequence ID" value="NZ_CP017248.1"/>
</dbReference>
<organism evidence="3 4">
    <name type="scientific">Streptomyces fodineus</name>
    <dbReference type="NCBI Taxonomy" id="1904616"/>
    <lineage>
        <taxon>Bacteria</taxon>
        <taxon>Bacillati</taxon>
        <taxon>Actinomycetota</taxon>
        <taxon>Actinomycetes</taxon>
        <taxon>Kitasatosporales</taxon>
        <taxon>Streptomycetaceae</taxon>
        <taxon>Streptomyces</taxon>
    </lineage>
</organism>
<dbReference type="SUPFAM" id="SSF50370">
    <property type="entry name" value="Ricin B-like lectins"/>
    <property type="match status" value="1"/>
</dbReference>
<dbReference type="SMART" id="SM00458">
    <property type="entry name" value="RICIN"/>
    <property type="match status" value="1"/>
</dbReference>
<dbReference type="PROSITE" id="PS51257">
    <property type="entry name" value="PROKAR_LIPOPROTEIN"/>
    <property type="match status" value="1"/>
</dbReference>
<sequence>MRICRRLAVPVGLGLVACALAGTGATAHAASAAPASGTVYTLTNAASHMLMDVQYGATGPGKPIVQWPSNNGANQQWLLTRTSSGAYTVMSANSGLCLDTPDPQNSTPPVQLVQNRCDGAASQQWKIEAVGDGTYTLANTANGLLADNAKSSTTEGTEIVQWRSNGGANQRWTLTPLTRVGTYTAGLMYNGPSFTNQSIRMVAHTTVAGSMLRIRLSNLYGTKPLTIDAVDLARQSSTPGTAVPGTHRTVTFNGSASVTIPAGQDVASDPIPMAVDANTDQLVSIHLPGTPAGTTWHEQAQETAWISTDGNHVTDESTGNYPSTKTSWYFLDGLDVISPTATGTLVCVGDSITDGVGSTRGANRRWPDYLAQRMNSASSGPTLGVVDAGIGTNRVLTDVNANNPSLQSRFAHDVLGQPNVKSVILLEGINDIGSNIGSNGSSPVTAADLENGMQAVIHKAHAAGVKIIGGTILPYEGANYYTPDGEKVRDAVNQWIRTSGAFDGVIDFDKAMQDPGNPRALNDAYDSGDHLHPNDAGYQAMANAVNLSLLTP</sequence>
<dbReference type="Gene3D" id="3.40.50.1110">
    <property type="entry name" value="SGNH hydrolase"/>
    <property type="match status" value="1"/>
</dbReference>
<dbReference type="PANTHER" id="PTHR43784">
    <property type="entry name" value="GDSL-LIKE LIPASE/ACYLHYDROLASE, PUTATIVE (AFU_ORTHOLOGUE AFUA_2G00820)-RELATED"/>
    <property type="match status" value="1"/>
</dbReference>
<dbReference type="InterPro" id="IPR013830">
    <property type="entry name" value="SGNH_hydro"/>
</dbReference>
<feature type="signal peptide" evidence="1">
    <location>
        <begin position="1"/>
        <end position="29"/>
    </location>
</feature>
<dbReference type="Pfam" id="PF13472">
    <property type="entry name" value="Lipase_GDSL_2"/>
    <property type="match status" value="1"/>
</dbReference>
<keyword evidence="1" id="KW-0732">Signal</keyword>
<dbReference type="EMBL" id="CP017248">
    <property type="protein sequence ID" value="AOR30517.1"/>
    <property type="molecule type" value="Genomic_DNA"/>
</dbReference>
<dbReference type="PANTHER" id="PTHR43784:SF2">
    <property type="entry name" value="GDSL-LIKE LIPASE_ACYLHYDROLASE, PUTATIVE (AFU_ORTHOLOGUE AFUA_2G00820)-RELATED"/>
    <property type="match status" value="1"/>
</dbReference>
<evidence type="ECO:0000259" key="2">
    <source>
        <dbReference type="SMART" id="SM00458"/>
    </source>
</evidence>
<dbReference type="Proteomes" id="UP000094960">
    <property type="component" value="Chromosome"/>
</dbReference>
<dbReference type="CDD" id="cd00161">
    <property type="entry name" value="beta-trefoil_Ricin-like"/>
    <property type="match status" value="1"/>
</dbReference>
<evidence type="ECO:0000313" key="4">
    <source>
        <dbReference type="Proteomes" id="UP000094960"/>
    </source>
</evidence>
<reference evidence="4" key="1">
    <citation type="submission" date="2016-09" db="EMBL/GenBank/DDBJ databases">
        <title>Streptomyces puniciscabiei strain:TW1S1 Genome sequencing and assembly.</title>
        <authorList>
            <person name="Kim M.-K."/>
            <person name="Kim S.B."/>
        </authorList>
    </citation>
    <scope>NUCLEOTIDE SEQUENCE [LARGE SCALE GENOMIC DNA]</scope>
    <source>
        <strain evidence="4">TW1S1</strain>
    </source>
</reference>
<dbReference type="InterPro" id="IPR000772">
    <property type="entry name" value="Ricin_B_lectin"/>
</dbReference>
<dbReference type="InterPro" id="IPR053140">
    <property type="entry name" value="GDSL_Rv0518-like"/>
</dbReference>
<dbReference type="SUPFAM" id="SSF52266">
    <property type="entry name" value="SGNH hydrolase"/>
    <property type="match status" value="1"/>
</dbReference>
<dbReference type="PROSITE" id="PS50231">
    <property type="entry name" value="RICIN_B_LECTIN"/>
    <property type="match status" value="1"/>
</dbReference>
<dbReference type="InterPro" id="IPR035992">
    <property type="entry name" value="Ricin_B-like_lectins"/>
</dbReference>